<dbReference type="InterPro" id="IPR028994">
    <property type="entry name" value="Integrin_alpha_N"/>
</dbReference>
<dbReference type="GO" id="GO:0016829">
    <property type="term" value="F:lyase activity"/>
    <property type="evidence" value="ECO:0007669"/>
    <property type="project" value="UniProtKB-KW"/>
</dbReference>
<dbReference type="GO" id="GO:0005975">
    <property type="term" value="P:carbohydrate metabolic process"/>
    <property type="evidence" value="ECO:0007669"/>
    <property type="project" value="UniProtKB-ARBA"/>
</dbReference>
<dbReference type="InterPro" id="IPR013783">
    <property type="entry name" value="Ig-like_fold"/>
</dbReference>
<dbReference type="EMBL" id="JABEMA010000133">
    <property type="protein sequence ID" value="NNH23389.1"/>
    <property type="molecule type" value="Genomic_DNA"/>
</dbReference>
<dbReference type="Proteomes" id="UP000555552">
    <property type="component" value="Unassembled WGS sequence"/>
</dbReference>
<feature type="domain" description="Rhamnogalacturonan lyase family 11 C-terminal" evidence="2">
    <location>
        <begin position="307"/>
        <end position="717"/>
    </location>
</feature>
<dbReference type="InterPro" id="IPR041624">
    <property type="entry name" value="RGI_lyase"/>
</dbReference>
<dbReference type="RefSeq" id="WP_171203207.1">
    <property type="nucleotide sequence ID" value="NZ_JABEMA010000133.1"/>
</dbReference>
<dbReference type="PANTHER" id="PTHR43118:SF1">
    <property type="entry name" value="RHAMNOGALACTURONAN LYASE (EUROFUNG)"/>
    <property type="match status" value="1"/>
</dbReference>
<dbReference type="PANTHER" id="PTHR43118">
    <property type="entry name" value="RHAMNOGALACTURONAN LYASE (EUROFUNG)"/>
    <property type="match status" value="1"/>
</dbReference>
<reference evidence="3 4" key="1">
    <citation type="submission" date="2020-05" db="EMBL/GenBank/DDBJ databases">
        <title>MicrobeNet Type strains.</title>
        <authorList>
            <person name="Nicholson A.C."/>
        </authorList>
    </citation>
    <scope>NUCLEOTIDE SEQUENCE [LARGE SCALE GENOMIC DNA]</scope>
    <source>
        <strain evidence="3 4">JCM 14547</strain>
    </source>
</reference>
<feature type="non-terminal residue" evidence="3">
    <location>
        <position position="764"/>
    </location>
</feature>
<dbReference type="Pfam" id="PF18370">
    <property type="entry name" value="RGI_lyase"/>
    <property type="match status" value="1"/>
</dbReference>
<dbReference type="InterPro" id="IPR049366">
    <property type="entry name" value="RGL11_C"/>
</dbReference>
<protein>
    <submittedName>
        <fullName evidence="3">Rhamnogalacturonan lyase</fullName>
    </submittedName>
</protein>
<proteinExistence type="predicted"/>
<evidence type="ECO:0000313" key="4">
    <source>
        <dbReference type="Proteomes" id="UP000555552"/>
    </source>
</evidence>
<gene>
    <name evidence="3" type="ORF">HLB09_09845</name>
</gene>
<evidence type="ECO:0000259" key="2">
    <source>
        <dbReference type="Pfam" id="PF21348"/>
    </source>
</evidence>
<evidence type="ECO:0000259" key="1">
    <source>
        <dbReference type="Pfam" id="PF18370"/>
    </source>
</evidence>
<dbReference type="SUPFAM" id="SSF69318">
    <property type="entry name" value="Integrin alpha N-terminal domain"/>
    <property type="match status" value="1"/>
</dbReference>
<dbReference type="AlphaFoldDB" id="A0A849BJH3"/>
<dbReference type="Pfam" id="PF21348">
    <property type="entry name" value="RGL11_C"/>
    <property type="match status" value="2"/>
</dbReference>
<name>A0A849BJH3_9ACTN</name>
<evidence type="ECO:0000313" key="3">
    <source>
        <dbReference type="EMBL" id="NNH23389.1"/>
    </source>
</evidence>
<feature type="domain" description="Rhamnogalacturonan I lyase beta-sheet" evidence="1">
    <location>
        <begin position="1"/>
        <end position="88"/>
    </location>
</feature>
<comment type="caution">
    <text evidence="3">The sequence shown here is derived from an EMBL/GenBank/DDBJ whole genome shotgun (WGS) entry which is preliminary data.</text>
</comment>
<feature type="domain" description="Rhamnogalacturonan lyase family 11 C-terminal" evidence="2">
    <location>
        <begin position="93"/>
        <end position="207"/>
    </location>
</feature>
<keyword evidence="4" id="KW-1185">Reference proteome</keyword>
<dbReference type="InterPro" id="IPR034641">
    <property type="entry name" value="RGL11"/>
</dbReference>
<sequence length="764" mass="81474">MELLDRGLVAAVTDDGVFLSWRLLAPESRAAGGSQEVDFQVLRDGELLGVVSGSTNYLDAAGSADATYRVTAVVDGRPVDRGAEATPWGEAVLDVPLRKPEGGTTPAGEAYTYSANDLSVGDVDGDGQYELMVTWYPSNAKDVSQKGYTGPTMLDTYRMDGTLLARVDLGVNIRSGAHYAQPLVYDLDGDGRAELLVKTAPGTRSTTYRDGQPVGERFVTMPEEDLAAGWSHDDDLRMSAEQYASHLADVFQGWDTHPEVVAGRWPATVEEALGVEGDPAPYPLSREDAEALVDHFIDVYAPARSGRNDLRTFEGFVLTGPEYLTAFDAATGEELDTVRYEPGRHDDGLMWGDYAMSRIEPGNRVDRFLSGIAYLDGDRPSAVLGRGYYTRAVVAAVDWDGESLTTRWTADSGWTPMANPFDAGPHGTEGTSPEWGRLTTQGFHSLSAADVDGDGRHEVVYGSATLDDDGSLLYSSYDELPEGSADPGALAKLGHGDAMHVTDIDPTRPGLEIFTVHEGGAYAPYGWALRDAAIGEVLAGEYSGRDTGRGMVGDVLPEQPGLEMWASVPGQPAGTIFTAQGAPVQGPRPLGTNQSIRWAADMTTQVLEGSGDATPTVVDARRGVLLEADGTLTNNGTKGNAGLVADVVGDWREELLLRTEDSTAVRMFLSTEVTDRGIPTLMHDPQYRAEVARQQTSYNQPSYPGWHLGSGTDPADVPVADLRAPGALDALADVLAGEVASGEVTGSTARRLGAALEQAQRHDA</sequence>
<organism evidence="3 4">
    <name type="scientific">Pseudokineococcus marinus</name>
    <dbReference type="NCBI Taxonomy" id="351215"/>
    <lineage>
        <taxon>Bacteria</taxon>
        <taxon>Bacillati</taxon>
        <taxon>Actinomycetota</taxon>
        <taxon>Actinomycetes</taxon>
        <taxon>Kineosporiales</taxon>
        <taxon>Kineosporiaceae</taxon>
        <taxon>Pseudokineococcus</taxon>
    </lineage>
</organism>
<dbReference type="Gene3D" id="2.60.40.10">
    <property type="entry name" value="Immunoglobulins"/>
    <property type="match status" value="1"/>
</dbReference>
<dbReference type="CDD" id="cd10318">
    <property type="entry name" value="RGL11"/>
    <property type="match status" value="1"/>
</dbReference>
<accession>A0A849BJH3</accession>
<keyword evidence="3" id="KW-0456">Lyase</keyword>